<evidence type="ECO:0000256" key="3">
    <source>
        <dbReference type="ARBA" id="ARBA00022801"/>
    </source>
</evidence>
<evidence type="ECO:0000313" key="8">
    <source>
        <dbReference type="Proteomes" id="UP000553776"/>
    </source>
</evidence>
<dbReference type="PANTHER" id="PTHR47053">
    <property type="entry name" value="MUREIN DD-ENDOPEPTIDASE MEPH-RELATED"/>
    <property type="match status" value="1"/>
</dbReference>
<feature type="chain" id="PRO_5039430513" evidence="5">
    <location>
        <begin position="25"/>
        <end position="348"/>
    </location>
</feature>
<evidence type="ECO:0000256" key="4">
    <source>
        <dbReference type="ARBA" id="ARBA00022807"/>
    </source>
</evidence>
<comment type="caution">
    <text evidence="7">The sequence shown here is derived from an EMBL/GenBank/DDBJ whole genome shotgun (WGS) entry which is preliminary data.</text>
</comment>
<keyword evidence="3" id="KW-0378">Hydrolase</keyword>
<evidence type="ECO:0000256" key="5">
    <source>
        <dbReference type="SAM" id="SignalP"/>
    </source>
</evidence>
<dbReference type="PROSITE" id="PS51935">
    <property type="entry name" value="NLPC_P60"/>
    <property type="match status" value="1"/>
</dbReference>
<dbReference type="InterPro" id="IPR038765">
    <property type="entry name" value="Papain-like_cys_pep_sf"/>
</dbReference>
<gene>
    <name evidence="7" type="ORF">H7B90_11060</name>
</gene>
<feature type="signal peptide" evidence="5">
    <location>
        <begin position="1"/>
        <end position="24"/>
    </location>
</feature>
<comment type="similarity">
    <text evidence="1">Belongs to the peptidase C40 family.</text>
</comment>
<dbReference type="GO" id="GO:0006508">
    <property type="term" value="P:proteolysis"/>
    <property type="evidence" value="ECO:0007669"/>
    <property type="project" value="UniProtKB-KW"/>
</dbReference>
<dbReference type="Pfam" id="PF00877">
    <property type="entry name" value="NLPC_P60"/>
    <property type="match status" value="1"/>
</dbReference>
<dbReference type="AlphaFoldDB" id="A0A841TTX4"/>
<dbReference type="SUPFAM" id="SSF54001">
    <property type="entry name" value="Cysteine proteinases"/>
    <property type="match status" value="1"/>
</dbReference>
<dbReference type="RefSeq" id="WP_185135932.1">
    <property type="nucleotide sequence ID" value="NZ_JACJVR010000043.1"/>
</dbReference>
<organism evidence="7 8">
    <name type="scientific">Cohnella xylanilytica</name>
    <dbReference type="NCBI Taxonomy" id="557555"/>
    <lineage>
        <taxon>Bacteria</taxon>
        <taxon>Bacillati</taxon>
        <taxon>Bacillota</taxon>
        <taxon>Bacilli</taxon>
        <taxon>Bacillales</taxon>
        <taxon>Paenibacillaceae</taxon>
        <taxon>Cohnella</taxon>
    </lineage>
</organism>
<evidence type="ECO:0000256" key="1">
    <source>
        <dbReference type="ARBA" id="ARBA00007074"/>
    </source>
</evidence>
<dbReference type="EMBL" id="JACJVR010000043">
    <property type="protein sequence ID" value="MBB6691937.1"/>
    <property type="molecule type" value="Genomic_DNA"/>
</dbReference>
<keyword evidence="2" id="KW-0645">Protease</keyword>
<dbReference type="Proteomes" id="UP000553776">
    <property type="component" value="Unassembled WGS sequence"/>
</dbReference>
<feature type="domain" description="NlpC/P60" evidence="6">
    <location>
        <begin position="216"/>
        <end position="347"/>
    </location>
</feature>
<reference evidence="7 8" key="1">
    <citation type="submission" date="2020-08" db="EMBL/GenBank/DDBJ databases">
        <title>Cohnella phylogeny.</title>
        <authorList>
            <person name="Dunlap C."/>
        </authorList>
    </citation>
    <scope>NUCLEOTIDE SEQUENCE [LARGE SCALE GENOMIC DNA]</scope>
    <source>
        <strain evidence="7 8">DSM 25239</strain>
    </source>
</reference>
<dbReference type="PANTHER" id="PTHR47053:SF1">
    <property type="entry name" value="MUREIN DD-ENDOPEPTIDASE MEPH-RELATED"/>
    <property type="match status" value="1"/>
</dbReference>
<dbReference type="GO" id="GO:0008234">
    <property type="term" value="F:cysteine-type peptidase activity"/>
    <property type="evidence" value="ECO:0007669"/>
    <property type="project" value="UniProtKB-KW"/>
</dbReference>
<name>A0A841TTX4_9BACL</name>
<evidence type="ECO:0000259" key="6">
    <source>
        <dbReference type="PROSITE" id="PS51935"/>
    </source>
</evidence>
<dbReference type="InterPro" id="IPR000064">
    <property type="entry name" value="NLP_P60_dom"/>
</dbReference>
<evidence type="ECO:0000256" key="2">
    <source>
        <dbReference type="ARBA" id="ARBA00022670"/>
    </source>
</evidence>
<keyword evidence="8" id="KW-1185">Reference proteome</keyword>
<dbReference type="Gene3D" id="3.90.1720.10">
    <property type="entry name" value="endopeptidase domain like (from Nostoc punctiforme)"/>
    <property type="match status" value="1"/>
</dbReference>
<keyword evidence="5" id="KW-0732">Signal</keyword>
<accession>A0A841TTX4</accession>
<keyword evidence="4" id="KW-0788">Thiol protease</keyword>
<protein>
    <submittedName>
        <fullName evidence="7">C40 family peptidase</fullName>
    </submittedName>
</protein>
<dbReference type="PROSITE" id="PS51257">
    <property type="entry name" value="PROKAR_LIPOPROTEIN"/>
    <property type="match status" value="1"/>
</dbReference>
<proteinExistence type="inferred from homology"/>
<dbReference type="InterPro" id="IPR051202">
    <property type="entry name" value="Peptidase_C40"/>
</dbReference>
<evidence type="ECO:0000313" key="7">
    <source>
        <dbReference type="EMBL" id="MBB6691937.1"/>
    </source>
</evidence>
<sequence>MGKARYRGKAGGAAAAILISAAIAAGCVNNPGDTQGDLNKYSGPVRVKSLNDTGGDGTTSASIVPIERIQNTDYVALDDVATAIGFNDQWLENGNYGIGDRDARWVFRPGESDVRSGEKTVRLPAPTVKRSNRLYAPVSGLPMLFGNVTSFRMTGNSLSFIPKPLASDVGADDRLAPFRDAVPTRGEGKLRAHSAGGIGGFDAQGANGGASDASAGGKHADLIEEAKKYLGVRYNFGAEPYEKSKTFDCSSFVQLLFGERGVQMPRTADEQGRMGTSVSRDALETGDLLFFSVPGRFKSDSTVGHVGIYMGNGSMIHSSPEPQDGVQITDINKPYWQRTFLFAKRVLP</sequence>